<organism evidence="1 2">
    <name type="scientific">Anaerocolumna sedimenticola</name>
    <dbReference type="NCBI Taxonomy" id="2696063"/>
    <lineage>
        <taxon>Bacteria</taxon>
        <taxon>Bacillati</taxon>
        <taxon>Bacillota</taxon>
        <taxon>Clostridia</taxon>
        <taxon>Lachnospirales</taxon>
        <taxon>Lachnospiraceae</taxon>
        <taxon>Anaerocolumna</taxon>
    </lineage>
</organism>
<name>A0A6P1TGW7_9FIRM</name>
<dbReference type="Proteomes" id="UP000464314">
    <property type="component" value="Chromosome"/>
</dbReference>
<dbReference type="RefSeq" id="WP_161836222.1">
    <property type="nucleotide sequence ID" value="NZ_CP048000.1"/>
</dbReference>
<evidence type="ECO:0000313" key="2">
    <source>
        <dbReference type="Proteomes" id="UP000464314"/>
    </source>
</evidence>
<evidence type="ECO:0000313" key="1">
    <source>
        <dbReference type="EMBL" id="QHQ59547.1"/>
    </source>
</evidence>
<protein>
    <recommendedName>
        <fullName evidence="3">Tetratricopeptide repeat protein</fullName>
    </recommendedName>
</protein>
<keyword evidence="2" id="KW-1185">Reference proteome</keyword>
<dbReference type="AlphaFoldDB" id="A0A6P1TGW7"/>
<dbReference type="EMBL" id="CP048000">
    <property type="protein sequence ID" value="QHQ59547.1"/>
    <property type="molecule type" value="Genomic_DNA"/>
</dbReference>
<sequence length="278" mass="32358">MGKLILCNGKLAEQPYHVKLTDTYLYSIEELCYYIYNNIEVITEDFFNDTLINWIRMVLKLVQGADKLSKLLESKAGLKDYVVCVLCSADYYTETEIKQLLVIMDEWGNLTPIERRKKKADNYIKYRQYTEAVMEYEMILNSPEAASLDSLQYGDLIHNLALAQIYTIGLAAAAEVFKQAYERNHNKESLKQYLCTLILSKQEEKLNQEVLNYGVGEEYLEKIKNELDEYYQEAESSSGYEVIESLFEHKNAGQIVPFYQIAGELINGWKQEFRRENS</sequence>
<accession>A0A6P1TGW7</accession>
<gene>
    <name evidence="1" type="ORF">Ana3638_01000</name>
</gene>
<proteinExistence type="predicted"/>
<evidence type="ECO:0008006" key="3">
    <source>
        <dbReference type="Google" id="ProtNLM"/>
    </source>
</evidence>
<dbReference type="KEGG" id="anr:Ana3638_01000"/>
<reference evidence="1 2" key="1">
    <citation type="submission" date="2020-01" db="EMBL/GenBank/DDBJ databases">
        <title>Genome analysis of Anaerocolumna sp. CBA3638.</title>
        <authorList>
            <person name="Kim J."/>
            <person name="Roh S.W."/>
        </authorList>
    </citation>
    <scope>NUCLEOTIDE SEQUENCE [LARGE SCALE GENOMIC DNA]</scope>
    <source>
        <strain evidence="1 2">CBA3638</strain>
    </source>
</reference>